<dbReference type="SMART" id="SM00644">
    <property type="entry name" value="Ami_2"/>
    <property type="match status" value="1"/>
</dbReference>
<dbReference type="InterPro" id="IPR002477">
    <property type="entry name" value="Peptidoglycan-bd-like"/>
</dbReference>
<dbReference type="Proteomes" id="UP001228504">
    <property type="component" value="Unassembled WGS sequence"/>
</dbReference>
<dbReference type="Pfam" id="PF01510">
    <property type="entry name" value="Amidase_2"/>
    <property type="match status" value="1"/>
</dbReference>
<dbReference type="Gene3D" id="3.40.80.10">
    <property type="entry name" value="Peptidoglycan recognition protein-like"/>
    <property type="match status" value="1"/>
</dbReference>
<comment type="catalytic activity">
    <reaction evidence="1">
        <text>Hydrolyzes the link between N-acetylmuramoyl residues and L-amino acid residues in certain cell-wall glycopeptides.</text>
        <dbReference type="EC" id="3.5.1.28"/>
    </reaction>
</comment>
<evidence type="ECO:0000256" key="2">
    <source>
        <dbReference type="ARBA" id="ARBA00007553"/>
    </source>
</evidence>
<dbReference type="PANTHER" id="PTHR30417:SF1">
    <property type="entry name" value="N-ACETYLMURAMOYL-L-ALANINE AMIDASE AMID"/>
    <property type="match status" value="1"/>
</dbReference>
<dbReference type="SUPFAM" id="SSF47090">
    <property type="entry name" value="PGBD-like"/>
    <property type="match status" value="1"/>
</dbReference>
<evidence type="ECO:0000259" key="6">
    <source>
        <dbReference type="SMART" id="SM00287"/>
    </source>
</evidence>
<dbReference type="RefSeq" id="WP_307484745.1">
    <property type="nucleotide sequence ID" value="NZ_JAUSUF010000003.1"/>
</dbReference>
<evidence type="ECO:0000259" key="7">
    <source>
        <dbReference type="SMART" id="SM00644"/>
    </source>
</evidence>
<dbReference type="Pfam" id="PF08460">
    <property type="entry name" value="SH3_5"/>
    <property type="match status" value="1"/>
</dbReference>
<comment type="similarity">
    <text evidence="2">Belongs to the N-acetylmuramoyl-L-alanine amidase 2 family.</text>
</comment>
<dbReference type="InterPro" id="IPR036505">
    <property type="entry name" value="Amidase/PGRP_sf"/>
</dbReference>
<dbReference type="Gene3D" id="1.10.101.10">
    <property type="entry name" value="PGBD-like superfamily/PGBD"/>
    <property type="match status" value="1"/>
</dbReference>
<dbReference type="CDD" id="cd06583">
    <property type="entry name" value="PGRP"/>
    <property type="match status" value="1"/>
</dbReference>
<comment type="caution">
    <text evidence="8">The sequence shown here is derived from an EMBL/GenBank/DDBJ whole genome shotgun (WGS) entry which is preliminary data.</text>
</comment>
<reference evidence="8 9" key="1">
    <citation type="submission" date="2023-07" db="EMBL/GenBank/DDBJ databases">
        <title>Genomic Encyclopedia of Type Strains, Phase IV (KMG-IV): sequencing the most valuable type-strain genomes for metagenomic binning, comparative biology and taxonomic classification.</title>
        <authorList>
            <person name="Goeker M."/>
        </authorList>
    </citation>
    <scope>NUCLEOTIDE SEQUENCE [LARGE SCALE GENOMIC DNA]</scope>
    <source>
        <strain evidence="8 9">DSM 20694</strain>
    </source>
</reference>
<dbReference type="PANTHER" id="PTHR30417">
    <property type="entry name" value="N-ACETYLMURAMOYL-L-ALANINE AMIDASE AMID"/>
    <property type="match status" value="1"/>
</dbReference>
<dbReference type="Pfam" id="PF01471">
    <property type="entry name" value="PG_binding_1"/>
    <property type="match status" value="1"/>
</dbReference>
<dbReference type="Gene3D" id="2.30.30.40">
    <property type="entry name" value="SH3 Domains"/>
    <property type="match status" value="1"/>
</dbReference>
<keyword evidence="5" id="KW-0961">Cell wall biogenesis/degradation</keyword>
<evidence type="ECO:0000256" key="1">
    <source>
        <dbReference type="ARBA" id="ARBA00001561"/>
    </source>
</evidence>
<dbReference type="EC" id="3.5.1.28" evidence="3"/>
<proteinExistence type="inferred from homology"/>
<sequence length="330" mass="37548">MVLMKRRIDPDDHYNGRNAIKYIVVHDTGNKTDSDEGNANYFCTGTRNASAHYFVDDDSITQVVEEYNGAWHCGDGHGVYGIDNRNSLGIEMCRRNNEVTSKTIENTIWLVKRLQDKYNVSDNRVVRHYDASRKICPEALSHNNWAKWRAFKEKLTGNAPEIEVRNSIIDITLDKARKYVGARCEELQRLLIKAGYNCGGYGPDGKFGRGTYNSLLDFQRDHGLSPDGLAGTNTFAKLREVTTSNSNNYKKEYVEHGTCTVAVNSLCIRSNPSLNAEVKGHYDKGSKVKYDYVIDNDGYRWIRWVGATSGKYRYMAVRNLKTNERLGHCE</sequence>
<dbReference type="InterPro" id="IPR003646">
    <property type="entry name" value="SH3-like_bac-type"/>
</dbReference>
<dbReference type="InterPro" id="IPR036366">
    <property type="entry name" value="PGBDSf"/>
</dbReference>
<dbReference type="InterPro" id="IPR051206">
    <property type="entry name" value="NAMLAA_amidase_2"/>
</dbReference>
<feature type="domain" description="N-acetylmuramoyl-L-alanine amidase" evidence="7">
    <location>
        <begin position="9"/>
        <end position="155"/>
    </location>
</feature>
<keyword evidence="4" id="KW-0378">Hydrolase</keyword>
<evidence type="ECO:0000256" key="3">
    <source>
        <dbReference type="ARBA" id="ARBA00011901"/>
    </source>
</evidence>
<protein>
    <recommendedName>
        <fullName evidence="3">N-acetylmuramoyl-L-alanine amidase</fullName>
        <ecNumber evidence="3">3.5.1.28</ecNumber>
    </recommendedName>
</protein>
<name>A0ABT9USR4_9FIRM</name>
<dbReference type="SMART" id="SM00287">
    <property type="entry name" value="SH3b"/>
    <property type="match status" value="1"/>
</dbReference>
<dbReference type="SUPFAM" id="SSF55846">
    <property type="entry name" value="N-acetylmuramoyl-L-alanine amidase-like"/>
    <property type="match status" value="1"/>
</dbReference>
<feature type="domain" description="SH3b" evidence="6">
    <location>
        <begin position="256"/>
        <end position="324"/>
    </location>
</feature>
<dbReference type="InterPro" id="IPR002502">
    <property type="entry name" value="Amidase_domain"/>
</dbReference>
<evidence type="ECO:0000256" key="5">
    <source>
        <dbReference type="ARBA" id="ARBA00023316"/>
    </source>
</evidence>
<keyword evidence="9" id="KW-1185">Reference proteome</keyword>
<evidence type="ECO:0000313" key="8">
    <source>
        <dbReference type="EMBL" id="MDQ0149365.1"/>
    </source>
</evidence>
<dbReference type="EMBL" id="JAUSUF010000003">
    <property type="protein sequence ID" value="MDQ0149365.1"/>
    <property type="molecule type" value="Genomic_DNA"/>
</dbReference>
<organism evidence="8 9">
    <name type="scientific">Eubacterium multiforme</name>
    <dbReference type="NCBI Taxonomy" id="83339"/>
    <lineage>
        <taxon>Bacteria</taxon>
        <taxon>Bacillati</taxon>
        <taxon>Bacillota</taxon>
        <taxon>Clostridia</taxon>
        <taxon>Eubacteriales</taxon>
        <taxon>Eubacteriaceae</taxon>
        <taxon>Eubacterium</taxon>
    </lineage>
</organism>
<gene>
    <name evidence="8" type="ORF">J2S18_001295</name>
</gene>
<evidence type="ECO:0000256" key="4">
    <source>
        <dbReference type="ARBA" id="ARBA00022801"/>
    </source>
</evidence>
<accession>A0ABT9USR4</accession>
<evidence type="ECO:0000313" key="9">
    <source>
        <dbReference type="Proteomes" id="UP001228504"/>
    </source>
</evidence>
<dbReference type="InterPro" id="IPR036365">
    <property type="entry name" value="PGBD-like_sf"/>
</dbReference>